<accession>A0A8H9JRM3</accession>
<reference evidence="2" key="1">
    <citation type="journal article" date="2018" name="Genome Biol.">
        <title>SKESA: strategic k-mer extension for scrupulous assemblies.</title>
        <authorList>
            <person name="Souvorov A."/>
            <person name="Agarwala R."/>
            <person name="Lipman D.J."/>
        </authorList>
    </citation>
    <scope>NUCLEOTIDE SEQUENCE</scope>
    <source>
        <strain evidence="2">SFBRL218_S4</strain>
    </source>
</reference>
<reference evidence="2" key="2">
    <citation type="submission" date="2020-10" db="EMBL/GenBank/DDBJ databases">
        <authorList>
            <consortium name="NCBI Pathogen Detection Project"/>
        </authorList>
    </citation>
    <scope>NUCLEOTIDE SEQUENCE</scope>
    <source>
        <strain evidence="2">SFBRL218_S4</strain>
    </source>
</reference>
<dbReference type="AlphaFoldDB" id="A0A8H9JRM3"/>
<sequence length="24" mass="3136">MCQHDSRIHEYYRIKTTKRRNSRR</sequence>
<name>A0A8H9JRM3_LISMN</name>
<feature type="region of interest" description="Disordered" evidence="1">
    <location>
        <begin position="1"/>
        <end position="24"/>
    </location>
</feature>
<organism evidence="2">
    <name type="scientific">Listeria monocytogenes</name>
    <dbReference type="NCBI Taxonomy" id="1639"/>
    <lineage>
        <taxon>Bacteria</taxon>
        <taxon>Bacillati</taxon>
        <taxon>Bacillota</taxon>
        <taxon>Bacilli</taxon>
        <taxon>Bacillales</taxon>
        <taxon>Listeriaceae</taxon>
        <taxon>Listeria</taxon>
    </lineage>
</organism>
<gene>
    <name evidence="2" type="ORF">IP987_001580</name>
</gene>
<proteinExistence type="predicted"/>
<feature type="compositionally biased region" description="Basic and acidic residues" evidence="1">
    <location>
        <begin position="1"/>
        <end position="13"/>
    </location>
</feature>
<evidence type="ECO:0000313" key="2">
    <source>
        <dbReference type="EMBL" id="HAO5922391.1"/>
    </source>
</evidence>
<evidence type="ECO:0000256" key="1">
    <source>
        <dbReference type="SAM" id="MobiDB-lite"/>
    </source>
</evidence>
<dbReference type="EMBL" id="DABXZF010000013">
    <property type="protein sequence ID" value="HAO5922391.1"/>
    <property type="molecule type" value="Genomic_DNA"/>
</dbReference>
<dbReference type="Proteomes" id="UP000853596">
    <property type="component" value="Unassembled WGS sequence"/>
</dbReference>
<comment type="caution">
    <text evidence="2">The sequence shown here is derived from an EMBL/GenBank/DDBJ whole genome shotgun (WGS) entry which is preliminary data.</text>
</comment>
<protein>
    <submittedName>
        <fullName evidence="2">Uncharacterized protein</fullName>
    </submittedName>
</protein>
<feature type="compositionally biased region" description="Basic residues" evidence="1">
    <location>
        <begin position="15"/>
        <end position="24"/>
    </location>
</feature>